<proteinExistence type="inferred from homology"/>
<evidence type="ECO:0000256" key="7">
    <source>
        <dbReference type="ARBA" id="ARBA00022676"/>
    </source>
</evidence>
<keyword evidence="7 12" id="KW-0328">Glycosyltransferase</keyword>
<sequence>MRQLPDIMIDAVVRATLAEDLGRAGDVTAQACIPDGARMRAVVGARKAGVLAGIDCVRLAVLAMDPKASVEVRVRDGETFEAGAVLAEIEGDARALLSAERTALNLLGRLCGVATLTRDYVRAVEGTGARVADTRKTTPGLRALEKHAVVCGGGINHRFGLDDAILIKDNHVAVCGGVEPAVRRAREMAGHLMKIELEVDGLAQLDEALALVDQGVGPDVVMLDNFSLDDLKAAVARTAGRVVLEASGGVNLTTVRAIAETGVNVISVGALTHSAAALDVGLDAI</sequence>
<dbReference type="PANTHER" id="PTHR32179">
    <property type="entry name" value="NICOTINATE-NUCLEOTIDE PYROPHOSPHORYLASE [CARBOXYLATING]"/>
    <property type="match status" value="1"/>
</dbReference>
<feature type="domain" description="Quinolinate phosphoribosyl transferase N-terminal" evidence="15">
    <location>
        <begin position="26"/>
        <end position="111"/>
    </location>
</feature>
<dbReference type="CDD" id="cd01572">
    <property type="entry name" value="QPRTase"/>
    <property type="match status" value="1"/>
</dbReference>
<dbReference type="SUPFAM" id="SSF51690">
    <property type="entry name" value="Nicotinate/Quinolinate PRTase C-terminal domain-like"/>
    <property type="match status" value="1"/>
</dbReference>
<dbReference type="Pfam" id="PF01729">
    <property type="entry name" value="QRPTase_C"/>
    <property type="match status" value="1"/>
</dbReference>
<feature type="binding site" evidence="13">
    <location>
        <position position="101"/>
    </location>
    <ligand>
        <name>substrate</name>
    </ligand>
</feature>
<dbReference type="Proteomes" id="UP000663918">
    <property type="component" value="Chromosome"/>
</dbReference>
<dbReference type="Gene3D" id="3.20.20.70">
    <property type="entry name" value="Aldolase class I"/>
    <property type="match status" value="1"/>
</dbReference>
<dbReference type="InterPro" id="IPR027277">
    <property type="entry name" value="NadC/ModD"/>
</dbReference>
<evidence type="ECO:0000256" key="2">
    <source>
        <dbReference type="ARBA" id="ARBA00004893"/>
    </source>
</evidence>
<evidence type="ECO:0000256" key="12">
    <source>
        <dbReference type="PIRNR" id="PIRNR006250"/>
    </source>
</evidence>
<keyword evidence="6" id="KW-0662">Pyridine nucleotide biosynthesis</keyword>
<dbReference type="AlphaFoldDB" id="A0A975BYL8"/>
<gene>
    <name evidence="16" type="primary">nadC</name>
    <name evidence="16" type="ORF">IFJ75_13015</name>
</gene>
<evidence type="ECO:0000256" key="3">
    <source>
        <dbReference type="ARBA" id="ARBA00009400"/>
    </source>
</evidence>
<comment type="catalytic activity">
    <reaction evidence="10">
        <text>nicotinate beta-D-ribonucleotide + CO2 + diphosphate = quinolinate + 5-phospho-alpha-D-ribose 1-diphosphate + 2 H(+)</text>
        <dbReference type="Rhea" id="RHEA:12733"/>
        <dbReference type="ChEBI" id="CHEBI:15378"/>
        <dbReference type="ChEBI" id="CHEBI:16526"/>
        <dbReference type="ChEBI" id="CHEBI:29959"/>
        <dbReference type="ChEBI" id="CHEBI:33019"/>
        <dbReference type="ChEBI" id="CHEBI:57502"/>
        <dbReference type="ChEBI" id="CHEBI:58017"/>
        <dbReference type="EC" id="2.4.2.19"/>
    </reaction>
</comment>
<dbReference type="GO" id="GO:0004514">
    <property type="term" value="F:nicotinate-nucleotide diphosphorylase (carboxylating) activity"/>
    <property type="evidence" value="ECO:0007669"/>
    <property type="project" value="UniProtKB-EC"/>
</dbReference>
<dbReference type="EC" id="2.4.2.19" evidence="5"/>
<dbReference type="FunFam" id="3.20.20.70:FF:000030">
    <property type="entry name" value="Nicotinate-nucleotide pyrophosphorylase, carboxylating"/>
    <property type="match status" value="1"/>
</dbReference>
<dbReference type="KEGG" id="bgoe:IFJ75_13015"/>
<evidence type="ECO:0000256" key="9">
    <source>
        <dbReference type="ARBA" id="ARBA00033102"/>
    </source>
</evidence>
<evidence type="ECO:0000313" key="16">
    <source>
        <dbReference type="EMBL" id="QTC90198.1"/>
    </source>
</evidence>
<dbReference type="EMBL" id="CP062222">
    <property type="protein sequence ID" value="QTC90198.1"/>
    <property type="molecule type" value="Genomic_DNA"/>
</dbReference>
<comment type="pathway">
    <text evidence="2">Cofactor biosynthesis; NAD(+) biosynthesis; nicotinate D-ribonucleotide from quinolinate: step 1/1.</text>
</comment>
<dbReference type="GO" id="GO:0009435">
    <property type="term" value="P:NAD+ biosynthetic process"/>
    <property type="evidence" value="ECO:0007669"/>
    <property type="project" value="InterPro"/>
</dbReference>
<dbReference type="FunFam" id="3.90.1170.20:FF:000001">
    <property type="entry name" value="Nicotinate-nucleotide diphosphorylase (Carboxylating)"/>
    <property type="match status" value="1"/>
</dbReference>
<dbReference type="InterPro" id="IPR004393">
    <property type="entry name" value="NadC"/>
</dbReference>
<dbReference type="GO" id="GO:0005737">
    <property type="term" value="C:cytoplasm"/>
    <property type="evidence" value="ECO:0007669"/>
    <property type="project" value="TreeGrafter"/>
</dbReference>
<dbReference type="PIRSF" id="PIRSF006250">
    <property type="entry name" value="NadC_ModD"/>
    <property type="match status" value="1"/>
</dbReference>
<comment type="subunit">
    <text evidence="4">Hexamer formed by 3 homodimers.</text>
</comment>
<dbReference type="InterPro" id="IPR013785">
    <property type="entry name" value="Aldolase_TIM"/>
</dbReference>
<comment type="similarity">
    <text evidence="3 12">Belongs to the NadC/ModD family.</text>
</comment>
<evidence type="ECO:0000259" key="14">
    <source>
        <dbReference type="Pfam" id="PF01729"/>
    </source>
</evidence>
<keyword evidence="8 12" id="KW-0808">Transferase</keyword>
<dbReference type="InterPro" id="IPR022412">
    <property type="entry name" value="Quinolinate_PRibosylTrfase_N"/>
</dbReference>
<comment type="function">
    <text evidence="1">Involved in the catabolism of quinolinic acid (QA).</text>
</comment>
<feature type="binding site" evidence="13">
    <location>
        <position position="198"/>
    </location>
    <ligand>
        <name>substrate</name>
    </ligand>
</feature>
<dbReference type="GO" id="GO:0034213">
    <property type="term" value="P:quinolinate catabolic process"/>
    <property type="evidence" value="ECO:0007669"/>
    <property type="project" value="TreeGrafter"/>
</dbReference>
<feature type="binding site" evidence="13">
    <location>
        <begin position="134"/>
        <end position="136"/>
    </location>
    <ligand>
        <name>substrate</name>
    </ligand>
</feature>
<dbReference type="InterPro" id="IPR037128">
    <property type="entry name" value="Quinolinate_PRibosylTase_N_sf"/>
</dbReference>
<dbReference type="InterPro" id="IPR002638">
    <property type="entry name" value="Quinolinate_PRibosylTrfase_C"/>
</dbReference>
<dbReference type="NCBIfam" id="TIGR00078">
    <property type="entry name" value="nadC"/>
    <property type="match status" value="1"/>
</dbReference>
<evidence type="ECO:0000256" key="1">
    <source>
        <dbReference type="ARBA" id="ARBA00003237"/>
    </source>
</evidence>
<dbReference type="RefSeq" id="WP_207868619.1">
    <property type="nucleotide sequence ID" value="NZ_CP062222.1"/>
</dbReference>
<dbReference type="PANTHER" id="PTHR32179:SF3">
    <property type="entry name" value="NICOTINATE-NUCLEOTIDE PYROPHOSPHORYLASE [CARBOXYLATING]"/>
    <property type="match status" value="1"/>
</dbReference>
<evidence type="ECO:0000256" key="10">
    <source>
        <dbReference type="ARBA" id="ARBA00047445"/>
    </source>
</evidence>
<name>A0A975BYL8_9CAUL</name>
<feature type="domain" description="Quinolinate phosphoribosyl transferase C-terminal" evidence="14">
    <location>
        <begin position="113"/>
        <end position="283"/>
    </location>
</feature>
<evidence type="ECO:0000256" key="8">
    <source>
        <dbReference type="ARBA" id="ARBA00022679"/>
    </source>
</evidence>
<feature type="binding site" evidence="13">
    <location>
        <position position="158"/>
    </location>
    <ligand>
        <name>substrate</name>
    </ligand>
</feature>
<keyword evidence="17" id="KW-1185">Reference proteome</keyword>
<evidence type="ECO:0000256" key="11">
    <source>
        <dbReference type="ARBA" id="ARBA00069173"/>
    </source>
</evidence>
<feature type="binding site" evidence="13">
    <location>
        <position position="224"/>
    </location>
    <ligand>
        <name>substrate</name>
    </ligand>
</feature>
<protein>
    <recommendedName>
        <fullName evidence="11">Probable nicotinate-nucleotide pyrophosphorylase [carboxylating]</fullName>
        <ecNumber evidence="5">2.4.2.19</ecNumber>
    </recommendedName>
    <alternativeName>
        <fullName evidence="9">Quinolinate phosphoribosyltransferase [decarboxylating]</fullName>
    </alternativeName>
</protein>
<dbReference type="Pfam" id="PF02749">
    <property type="entry name" value="QRPTase_N"/>
    <property type="match status" value="1"/>
</dbReference>
<reference evidence="16" key="1">
    <citation type="submission" date="2020-09" db="EMBL/GenBank/DDBJ databases">
        <title>Brevundimonas sp. LVF2 isolated from a puddle in Goettingen, Germany.</title>
        <authorList>
            <person name="Friedrich I."/>
            <person name="Klassen A."/>
            <person name="Hannes N."/>
            <person name="Schneider D."/>
            <person name="Hertel R."/>
            <person name="Daniel R."/>
        </authorList>
    </citation>
    <scope>NUCLEOTIDE SEQUENCE</scope>
    <source>
        <strain evidence="16">LVF2</strain>
    </source>
</reference>
<feature type="binding site" evidence="13">
    <location>
        <begin position="247"/>
        <end position="249"/>
    </location>
    <ligand>
        <name>substrate</name>
    </ligand>
</feature>
<feature type="binding site" evidence="13">
    <location>
        <position position="168"/>
    </location>
    <ligand>
        <name>substrate</name>
    </ligand>
</feature>
<accession>A0A975BYL8</accession>
<evidence type="ECO:0000313" key="17">
    <source>
        <dbReference type="Proteomes" id="UP000663918"/>
    </source>
</evidence>
<evidence type="ECO:0000256" key="5">
    <source>
        <dbReference type="ARBA" id="ARBA00011944"/>
    </source>
</evidence>
<dbReference type="Gene3D" id="3.90.1170.20">
    <property type="entry name" value="Quinolinate phosphoribosyl transferase, N-terminal domain"/>
    <property type="match status" value="1"/>
</dbReference>
<dbReference type="SUPFAM" id="SSF54675">
    <property type="entry name" value="Nicotinate/Quinolinate PRTase N-terminal domain-like"/>
    <property type="match status" value="1"/>
</dbReference>
<dbReference type="InterPro" id="IPR036068">
    <property type="entry name" value="Nicotinate_pribotase-like_C"/>
</dbReference>
<evidence type="ECO:0000256" key="4">
    <source>
        <dbReference type="ARBA" id="ARBA00011218"/>
    </source>
</evidence>
<evidence type="ECO:0000259" key="15">
    <source>
        <dbReference type="Pfam" id="PF02749"/>
    </source>
</evidence>
<organism evidence="16 17">
    <name type="scientific">Brevundimonas goettingensis</name>
    <dbReference type="NCBI Taxonomy" id="2774190"/>
    <lineage>
        <taxon>Bacteria</taxon>
        <taxon>Pseudomonadati</taxon>
        <taxon>Pseudomonadota</taxon>
        <taxon>Alphaproteobacteria</taxon>
        <taxon>Caulobacterales</taxon>
        <taxon>Caulobacteraceae</taxon>
        <taxon>Brevundimonas</taxon>
    </lineage>
</organism>
<feature type="binding site" evidence="13">
    <location>
        <begin position="268"/>
        <end position="270"/>
    </location>
    <ligand>
        <name>substrate</name>
    </ligand>
</feature>
<evidence type="ECO:0000256" key="6">
    <source>
        <dbReference type="ARBA" id="ARBA00022642"/>
    </source>
</evidence>
<evidence type="ECO:0000256" key="13">
    <source>
        <dbReference type="PIRSR" id="PIRSR006250-1"/>
    </source>
</evidence>